<name>A0ABR2JUJ9_9EUKA</name>
<evidence type="ECO:0000313" key="1">
    <source>
        <dbReference type="EMBL" id="KAK8882421.1"/>
    </source>
</evidence>
<protein>
    <submittedName>
        <fullName evidence="1">Uncharacterized protein</fullName>
    </submittedName>
</protein>
<gene>
    <name evidence="1" type="ORF">M9Y10_045063</name>
</gene>
<dbReference type="EMBL" id="JAPFFF010000009">
    <property type="protein sequence ID" value="KAK8882421.1"/>
    <property type="molecule type" value="Genomic_DNA"/>
</dbReference>
<organism evidence="1 2">
    <name type="scientific">Tritrichomonas musculus</name>
    <dbReference type="NCBI Taxonomy" id="1915356"/>
    <lineage>
        <taxon>Eukaryota</taxon>
        <taxon>Metamonada</taxon>
        <taxon>Parabasalia</taxon>
        <taxon>Tritrichomonadida</taxon>
        <taxon>Tritrichomonadidae</taxon>
        <taxon>Tritrichomonas</taxon>
    </lineage>
</organism>
<proteinExistence type="predicted"/>
<reference evidence="1 2" key="1">
    <citation type="submission" date="2024-04" db="EMBL/GenBank/DDBJ databases">
        <title>Tritrichomonas musculus Genome.</title>
        <authorList>
            <person name="Alves-Ferreira E."/>
            <person name="Grigg M."/>
            <person name="Lorenzi H."/>
            <person name="Galac M."/>
        </authorList>
    </citation>
    <scope>NUCLEOTIDE SEQUENCE [LARGE SCALE GENOMIC DNA]</scope>
    <source>
        <strain evidence="1 2">EAF2021</strain>
    </source>
</reference>
<dbReference type="Proteomes" id="UP001470230">
    <property type="component" value="Unassembled WGS sequence"/>
</dbReference>
<sequence>MTFLVWHRSLHNTSIKEIIGNNEKAPSQISVMWAGIRMLARHYREIASFSIVRRSEIGIKSTRLSLSHPLKASLHFFMECAGTIMIHGRFDYENVPFSIV</sequence>
<comment type="caution">
    <text evidence="1">The sequence shown here is derived from an EMBL/GenBank/DDBJ whole genome shotgun (WGS) entry which is preliminary data.</text>
</comment>
<evidence type="ECO:0000313" key="2">
    <source>
        <dbReference type="Proteomes" id="UP001470230"/>
    </source>
</evidence>
<accession>A0ABR2JUJ9</accession>
<keyword evidence="2" id="KW-1185">Reference proteome</keyword>